<protein>
    <submittedName>
        <fullName evidence="3">Trans-sialidase</fullName>
    </submittedName>
</protein>
<dbReference type="Pfam" id="PF13859">
    <property type="entry name" value="BNR_3"/>
    <property type="match status" value="1"/>
</dbReference>
<feature type="signal peptide" evidence="1">
    <location>
        <begin position="1"/>
        <end position="22"/>
    </location>
</feature>
<feature type="chain" id="PRO_5018725709" evidence="1">
    <location>
        <begin position="23"/>
        <end position="375"/>
    </location>
</feature>
<gene>
    <name evidence="3" type="ORF">Tco025E_09223</name>
</gene>
<dbReference type="CDD" id="cd15482">
    <property type="entry name" value="Sialidase_non-viral"/>
    <property type="match status" value="1"/>
</dbReference>
<reference evidence="3 4" key="1">
    <citation type="journal article" date="2018" name="BMC Genomics">
        <title>Genomic comparison of Trypanosoma conorhini and Trypanosoma rangeli to Trypanosoma cruzi strains of high and low virulence.</title>
        <authorList>
            <person name="Bradwell K.R."/>
            <person name="Koparde V.N."/>
            <person name="Matveyev A.V."/>
            <person name="Serrano M.G."/>
            <person name="Alves J.M."/>
            <person name="Parikh H."/>
            <person name="Huang B."/>
            <person name="Lee V."/>
            <person name="Espinosa-Alvarez O."/>
            <person name="Ortiz P.A."/>
            <person name="Costa-Martins A.G."/>
            <person name="Teixeira M.M."/>
            <person name="Buck G.A."/>
        </authorList>
    </citation>
    <scope>NUCLEOTIDE SEQUENCE [LARGE SCALE GENOMIC DNA]</scope>
    <source>
        <strain evidence="3 4">025E</strain>
    </source>
</reference>
<feature type="domain" description="Sialidase" evidence="2">
    <location>
        <begin position="69"/>
        <end position="373"/>
    </location>
</feature>
<organism evidence="3 4">
    <name type="scientific">Trypanosoma conorhini</name>
    <dbReference type="NCBI Taxonomy" id="83891"/>
    <lineage>
        <taxon>Eukaryota</taxon>
        <taxon>Discoba</taxon>
        <taxon>Euglenozoa</taxon>
        <taxon>Kinetoplastea</taxon>
        <taxon>Metakinetoplastina</taxon>
        <taxon>Trypanosomatida</taxon>
        <taxon>Trypanosomatidae</taxon>
        <taxon>Trypanosoma</taxon>
    </lineage>
</organism>
<proteinExistence type="predicted"/>
<feature type="non-terminal residue" evidence="3">
    <location>
        <position position="375"/>
    </location>
</feature>
<dbReference type="GO" id="GO:0009313">
    <property type="term" value="P:oligosaccharide catabolic process"/>
    <property type="evidence" value="ECO:0007669"/>
    <property type="project" value="TreeGrafter"/>
</dbReference>
<dbReference type="Proteomes" id="UP000284403">
    <property type="component" value="Unassembled WGS sequence"/>
</dbReference>
<dbReference type="InterPro" id="IPR036278">
    <property type="entry name" value="Sialidase_sf"/>
</dbReference>
<dbReference type="GO" id="GO:0005737">
    <property type="term" value="C:cytoplasm"/>
    <property type="evidence" value="ECO:0007669"/>
    <property type="project" value="TreeGrafter"/>
</dbReference>
<dbReference type="GeneID" id="40322834"/>
<dbReference type="RefSeq" id="XP_029223841.1">
    <property type="nucleotide sequence ID" value="XM_029376047.1"/>
</dbReference>
<dbReference type="InterPro" id="IPR026856">
    <property type="entry name" value="Sialidase_fam"/>
</dbReference>
<evidence type="ECO:0000256" key="1">
    <source>
        <dbReference type="SAM" id="SignalP"/>
    </source>
</evidence>
<dbReference type="PANTHER" id="PTHR10628">
    <property type="entry name" value="SIALIDASE"/>
    <property type="match status" value="1"/>
</dbReference>
<dbReference type="SUPFAM" id="SSF50939">
    <property type="entry name" value="Sialidases"/>
    <property type="match status" value="1"/>
</dbReference>
<dbReference type="PANTHER" id="PTHR10628:SF30">
    <property type="entry name" value="EXO-ALPHA-SIALIDASE"/>
    <property type="match status" value="1"/>
</dbReference>
<dbReference type="GO" id="GO:0006689">
    <property type="term" value="P:ganglioside catabolic process"/>
    <property type="evidence" value="ECO:0007669"/>
    <property type="project" value="TreeGrafter"/>
</dbReference>
<dbReference type="GO" id="GO:0016020">
    <property type="term" value="C:membrane"/>
    <property type="evidence" value="ECO:0007669"/>
    <property type="project" value="TreeGrafter"/>
</dbReference>
<name>A0A3R7N8G4_9TRYP</name>
<comment type="caution">
    <text evidence="3">The sequence shown here is derived from an EMBL/GenBank/DDBJ whole genome shotgun (WGS) entry which is preliminary data.</text>
</comment>
<dbReference type="AlphaFoldDB" id="A0A3R7N8G4"/>
<evidence type="ECO:0000313" key="3">
    <source>
        <dbReference type="EMBL" id="RNE98469.1"/>
    </source>
</evidence>
<dbReference type="InterPro" id="IPR011040">
    <property type="entry name" value="Sialidase"/>
</dbReference>
<evidence type="ECO:0000313" key="4">
    <source>
        <dbReference type="Proteomes" id="UP000284403"/>
    </source>
</evidence>
<evidence type="ECO:0000259" key="2">
    <source>
        <dbReference type="Pfam" id="PF13859"/>
    </source>
</evidence>
<sequence>MPLHWFSSEVFLLFLLVCYSSATAGAAGGRKESREVELFKQGETPVLAAGEASESSSLYGSVSSFLSHSLLDVNGVLVALAVGAHGNDDSNTRLELWAKHNAYGADEKLKEDATWEGKAWETQRVTKRPEAEGYRVSPLGPKAVVKGNKIHLLLQKRRVTTRASLSEVHWGPALIVGEVQGSVEERGERRVSWGDPRPLDSMLAGQMRQQSWEGLGPARMSRGVAVGAATVLFPLVGFLNDGSGRRACTVMYSEDNGDNWRLPAAPLVAEDCDSATLLEWAGKLFMATSGFSSQWRRRVFESGDGGKTWREAAGPVLRLLGDAYALTTVHVASDLMTATIAGRSVLLYTTLSEHSVGRQTHHFLHLWLSDGARTH</sequence>
<dbReference type="EMBL" id="MKKU01001031">
    <property type="protein sequence ID" value="RNE98469.1"/>
    <property type="molecule type" value="Genomic_DNA"/>
</dbReference>
<dbReference type="OrthoDB" id="255347at2759"/>
<dbReference type="Gene3D" id="2.120.10.10">
    <property type="match status" value="1"/>
</dbReference>
<dbReference type="GO" id="GO:0004308">
    <property type="term" value="F:exo-alpha-sialidase activity"/>
    <property type="evidence" value="ECO:0007669"/>
    <property type="project" value="InterPro"/>
</dbReference>
<accession>A0A3R7N8G4</accession>
<keyword evidence="1" id="KW-0732">Signal</keyword>
<keyword evidence="4" id="KW-1185">Reference proteome</keyword>